<proteinExistence type="predicted"/>
<dbReference type="EMBL" id="CAUYUJ010019177">
    <property type="protein sequence ID" value="CAK0889190.1"/>
    <property type="molecule type" value="Genomic_DNA"/>
</dbReference>
<reference evidence="1" key="1">
    <citation type="submission" date="2023-10" db="EMBL/GenBank/DDBJ databases">
        <authorList>
            <person name="Chen Y."/>
            <person name="Shah S."/>
            <person name="Dougan E. K."/>
            <person name="Thang M."/>
            <person name="Chan C."/>
        </authorList>
    </citation>
    <scope>NUCLEOTIDE SEQUENCE [LARGE SCALE GENOMIC DNA]</scope>
</reference>
<sequence>MEIPGLHWDRCIRTGGPEGPLVFNLIVVAMWAEVFRSWDIKRLGYRVEGLYGSIRKEILISHFLWADNVYLVAGSAADLRSMIHDLTLPLASFGMTWKASSLLFMTCGLAPRCNADGIILPEEDLIVTTSEVLRFRRVSSMNVLGVEIHSEFNTPAHPDVGHRLSMARKSFYGMSNYFRCSAVSIRDKFWRYQEKVQGIAMYGIEGMTLDNHSIQRMHAFEGLCLCKMFRCPRGAEEDVATWSRRRYAEARRKFQEMGFASLVQRFLRVSWKLAKDMCEFIHVIQAGTCDEWRNAGRTWRDVRACLCAYGVMWDRIRTDASEFLRMNFYLRESSQMKRQRGGGLAIGQRHWAHMLSEFFGPKWWGDIRATPGAFGQFAAHVCSREMLDRFQIRAKTHSHPRATGEVHIQTQQELQEYGVEEGSQTANDRLAKRLAVHTSKWENAEWNLEAFGVPISIHGDSLLVVSWCQGYWQVTNTSHQKRVDRIINRLDGMSFWFRIRPFSPGRDLIEHCFREWNTRADVLTHTAREGIDIFQDCIGQQPNEYRIFTGIVPSIVASMVECRWRVSESVAGLMSVVSRGRVVSRAPAILCGRRCIVLLSLSTTMLQLLMPNCRRLNISLMFFHGFFTHTLSLNFCDL</sequence>
<organism evidence="1 2">
    <name type="scientific">Prorocentrum cordatum</name>
    <dbReference type="NCBI Taxonomy" id="2364126"/>
    <lineage>
        <taxon>Eukaryota</taxon>
        <taxon>Sar</taxon>
        <taxon>Alveolata</taxon>
        <taxon>Dinophyceae</taxon>
        <taxon>Prorocentrales</taxon>
        <taxon>Prorocentraceae</taxon>
        <taxon>Prorocentrum</taxon>
    </lineage>
</organism>
<keyword evidence="2" id="KW-1185">Reference proteome</keyword>
<dbReference type="Proteomes" id="UP001189429">
    <property type="component" value="Unassembled WGS sequence"/>
</dbReference>
<evidence type="ECO:0008006" key="3">
    <source>
        <dbReference type="Google" id="ProtNLM"/>
    </source>
</evidence>
<dbReference type="InterPro" id="IPR036397">
    <property type="entry name" value="RNaseH_sf"/>
</dbReference>
<protein>
    <recommendedName>
        <fullName evidence="3">Reverse transcriptase</fullName>
    </recommendedName>
</protein>
<dbReference type="Gene3D" id="3.30.420.10">
    <property type="entry name" value="Ribonuclease H-like superfamily/Ribonuclease H"/>
    <property type="match status" value="1"/>
</dbReference>
<evidence type="ECO:0000313" key="1">
    <source>
        <dbReference type="EMBL" id="CAK0889190.1"/>
    </source>
</evidence>
<accession>A0ABN9WV26</accession>
<comment type="caution">
    <text evidence="1">The sequence shown here is derived from an EMBL/GenBank/DDBJ whole genome shotgun (WGS) entry which is preliminary data.</text>
</comment>
<gene>
    <name evidence="1" type="ORF">PCOR1329_LOCUS69789</name>
</gene>
<name>A0ABN9WV26_9DINO</name>
<evidence type="ECO:0000313" key="2">
    <source>
        <dbReference type="Proteomes" id="UP001189429"/>
    </source>
</evidence>